<evidence type="ECO:0000256" key="6">
    <source>
        <dbReference type="ARBA" id="ARBA00023180"/>
    </source>
</evidence>
<dbReference type="InterPro" id="IPR009030">
    <property type="entry name" value="Growth_fac_rcpt_cys_sf"/>
</dbReference>
<dbReference type="KEGG" id="gsh:117354113"/>
<dbReference type="CDD" id="cd00054">
    <property type="entry name" value="EGF_CA"/>
    <property type="match status" value="3"/>
</dbReference>
<dbReference type="InterPro" id="IPR050969">
    <property type="entry name" value="Dev_Signal_Modulators"/>
</dbReference>
<feature type="disulfide bond" evidence="7">
    <location>
        <begin position="1225"/>
        <end position="1234"/>
    </location>
</feature>
<dbReference type="SMART" id="SM00216">
    <property type="entry name" value="VWD"/>
    <property type="match status" value="1"/>
</dbReference>
<evidence type="ECO:0000256" key="8">
    <source>
        <dbReference type="SAM" id="SignalP"/>
    </source>
</evidence>
<dbReference type="Gene3D" id="2.10.25.10">
    <property type="entry name" value="Laminin"/>
    <property type="match status" value="11"/>
</dbReference>
<dbReference type="Pfam" id="PF25024">
    <property type="entry name" value="EGF_TEN"/>
    <property type="match status" value="1"/>
</dbReference>
<dbReference type="FunFam" id="2.10.25.10:FF:000490">
    <property type="entry name" value="von Willebrand factor D and EGF domain-containing protein"/>
    <property type="match status" value="1"/>
</dbReference>
<dbReference type="Pfam" id="PF00008">
    <property type="entry name" value="EGF"/>
    <property type="match status" value="1"/>
</dbReference>
<dbReference type="Proteomes" id="UP000515159">
    <property type="component" value="Chromosome 2"/>
</dbReference>
<evidence type="ECO:0000256" key="3">
    <source>
        <dbReference type="ARBA" id="ARBA00022737"/>
    </source>
</evidence>
<feature type="disulfide bond" evidence="7">
    <location>
        <begin position="1241"/>
        <end position="1251"/>
    </location>
</feature>
<keyword evidence="1 7" id="KW-0245">EGF-like domain</keyword>
<gene>
    <name evidence="12" type="primary">VWDE</name>
</gene>
<feature type="disulfide bond" evidence="7">
    <location>
        <begin position="1755"/>
        <end position="1765"/>
    </location>
</feature>
<dbReference type="PROSITE" id="PS01186">
    <property type="entry name" value="EGF_2"/>
    <property type="match status" value="4"/>
</dbReference>
<dbReference type="PANTHER" id="PTHR14949:SF53">
    <property type="entry name" value="VON WILLEBRAND FACTOR D AND EGF DOMAIN-CONTAINING PROTEIN"/>
    <property type="match status" value="1"/>
</dbReference>
<evidence type="ECO:0000256" key="4">
    <source>
        <dbReference type="ARBA" id="ARBA00023054"/>
    </source>
</evidence>
<keyword evidence="2 8" id="KW-0732">Signal</keyword>
<feature type="disulfide bond" evidence="7">
    <location>
        <begin position="1645"/>
        <end position="1654"/>
    </location>
</feature>
<dbReference type="PANTHER" id="PTHR14949">
    <property type="entry name" value="EGF-LIKE-DOMAIN, MULTIPLE 7, 8"/>
    <property type="match status" value="1"/>
</dbReference>
<dbReference type="GO" id="GO:0005102">
    <property type="term" value="F:signaling receptor binding"/>
    <property type="evidence" value="ECO:0007669"/>
    <property type="project" value="TreeGrafter"/>
</dbReference>
<dbReference type="InterPro" id="IPR000742">
    <property type="entry name" value="EGF"/>
</dbReference>
<accession>A0A6P8PSM5</accession>
<feature type="chain" id="PRO_5027715216" evidence="8">
    <location>
        <begin position="25"/>
        <end position="1825"/>
    </location>
</feature>
<dbReference type="SMART" id="SM00181">
    <property type="entry name" value="EGF"/>
    <property type="match status" value="14"/>
</dbReference>
<dbReference type="InterPro" id="IPR001846">
    <property type="entry name" value="VWF_type-D"/>
</dbReference>
<dbReference type="FunFam" id="2.10.25.10:FF:000004">
    <property type="entry name" value="Neurogenic locus notch 1"/>
    <property type="match status" value="1"/>
</dbReference>
<feature type="domain" description="VWFD" evidence="10">
    <location>
        <begin position="430"/>
        <end position="614"/>
    </location>
</feature>
<feature type="disulfide bond" evidence="7">
    <location>
        <begin position="1595"/>
        <end position="1605"/>
    </location>
</feature>
<feature type="disulfide bond" evidence="7">
    <location>
        <begin position="1627"/>
        <end position="1637"/>
    </location>
</feature>
<protein>
    <submittedName>
        <fullName evidence="12">LOW QUALITY PROTEIN: von Willebrand factor D and EGF domain-containing protein</fullName>
    </submittedName>
</protein>
<sequence>MPVSAGQSFLVFWFAVMSLQAAHCHQECYASGHRILQNPYRSVDFDSSRLQQSAIHDLICDYSLSPGWYRFMIFDKPAKMPTKCMEMNHCGTQAPLWLSLKESESLPQPGQSRQLTACATWQFFFSSTKDCCLFRIPVTVTNCGDFFVYLLQPTQGCMGYCAEVVSVSTSEVFNPEKTEVGDLCSSKQCTTPSPPPPPPPSTPEIVAELMNHIIYLKCSFDTYSTNSSLGFTITWSRLSSEGIREELRHETIVQPFSLLELDGLNLRLGDQIYCSSSSFFLDNPDVQSHSVESKEFFAGIKLYSEVLTISEDGKDHRFTIESTVPIPCSEVGQFNHKCKISLKLYTLDQGDKQQHLNLALSTCHVDLFSAPCHNETCSQAVLYFTAVTDFSRDGDRVSTIMTDPIVSDSFLWNGYIPKGIQITVKDIPTAYCYSFSDPHIITFDGRIYDNFNMGTFVLYKSTSRDFEVHVREWDCGSHHYSASCNCGFVAKEGRDIISFDMCSGQLLESQPHLSIKSRDETNNNVRITESYLGRKVTILFPSGAFVRADVSEWGMSLTLRAPSSDYMNTLGLCGTFDGNAGNDYHNINGSEIAQDSRSDISFINEWRILPGSSLFDKIPTSFPASKRTHYCSCAGSNTVLNQSSNKLDTVVYEDPTTSCKGNENVQHSTFIPWMDLTAEYINSDGLHRELRKRASADTKDFSAHPSEDESLINQKKPNVTAQTHGKVFSSSEGNTEIEGQDRISNLSISMETLQSGSYSPEDRNAKSRLKRQHLYEYLPIYPFQSLSQTDLEGFSYFFPEDHATDIHQNLLPSWPTPSGLTHANALELCQQTIANSSIGRSCMHLLGERIREVVNMCITDLLLKDNHDWVEAGLALLENECERRVMEEGNYNTEKYRGSIENILLVLKCPNLCSGNGQCLEWGCACFQGFGSYDCSILSDQVPEITELENGGLCDVRQYDCSSIRVFGQGFRESSSLKCEVTRYQYSDGQWVLSEPLFVQAIFRNNRAVDCQLPLDGLHSDFMALVDDEPIARWQLKISNDDYIYSNSKTMTLFDGACQTCDPQSDELCMLKEKTCNIDGLCYGEGDLNPTSPCLQCRPDISKLTWSIAEKNLPPVFQTLQDSLQTFFGENFVYQFTASDPEGSAILFTLDSGPHGSSLSPAGLLIWKVLTLNPQNFTFSVTDDCNAVTKVTVEISIKACSCLNGGSCVTNINVPPGKGEYLCICPSGYEGDRCQKNIDDCKSNPCGLGRCLDAVNSYHCECTSGLKGSHCQEDIDECGNSPCFSKEFCINTFGSFYCGPCPAGLKKDGKNCYGFQSLPLHIPEAVVDQDKSVVTKISNFQEVSNIPQLKPTTSKPRSLPRITANHTTGIKVISHASRTINRLDTRSQPSGEQTMLSTPSRHKLSFPEKIFAIRTEYQNPLTSERTTFIGKSKTINGNTPASSLQNEGINTKVQVPQLRLKEDPLWNIPVKVTESSPMLEPTATTMLQVLTCADSPCFPGVPCEPRQIGGFKCGRCPYGYYGDGVTCKAICRYPCGKNMECAAPNTCRCKTGYSGYSCQTAMCRPDCKNHGKCSKPNVCECLPGYGGTTCDEAHCDPPCQHGGSCLARNVCTCPFGYVGPKCETMVCQYHCENGGECVAPDVCKCKAGWYGPTCSTALCNLVCLNGGSCIKSNICLCPNGFFGAQCQNAVCSPPCKNGGHCIRNNVCTCHEGYIGKRCQKSVCEPMCMNGGRCVGPNICSCASGWRGKRCNTPMCLQKCQNGGECIGPNICLCPPDWAGAECQTPICNPKCLYGGRCVLPNVCSCRPGYTGGVCGKKLQVHGQRG</sequence>
<dbReference type="InParanoid" id="A0A6P8PSM5"/>
<dbReference type="GO" id="GO:0009986">
    <property type="term" value="C:cell surface"/>
    <property type="evidence" value="ECO:0007669"/>
    <property type="project" value="TreeGrafter"/>
</dbReference>
<keyword evidence="6" id="KW-0325">Glycoprotein</keyword>
<evidence type="ECO:0000259" key="10">
    <source>
        <dbReference type="PROSITE" id="PS51233"/>
    </source>
</evidence>
<evidence type="ECO:0000313" key="11">
    <source>
        <dbReference type="Proteomes" id="UP000515159"/>
    </source>
</evidence>
<dbReference type="Pfam" id="PF00094">
    <property type="entry name" value="VWD"/>
    <property type="match status" value="1"/>
</dbReference>
<evidence type="ECO:0000313" key="12">
    <source>
        <dbReference type="RefSeq" id="XP_033786894.1"/>
    </source>
</evidence>
<dbReference type="CTD" id="221806"/>
<dbReference type="PROSITE" id="PS00010">
    <property type="entry name" value="ASX_HYDROXYL"/>
    <property type="match status" value="1"/>
</dbReference>
<dbReference type="SUPFAM" id="SSF57184">
    <property type="entry name" value="Growth factor receptor domain"/>
    <property type="match status" value="1"/>
</dbReference>
<dbReference type="FunCoup" id="A0A6P8PSM5">
    <property type="interactions" value="230"/>
</dbReference>
<evidence type="ECO:0000256" key="5">
    <source>
        <dbReference type="ARBA" id="ARBA00023157"/>
    </source>
</evidence>
<dbReference type="Gene3D" id="2.60.120.260">
    <property type="entry name" value="Galactose-binding domain-like"/>
    <property type="match status" value="1"/>
</dbReference>
<feature type="domain" description="EGF-like" evidence="9">
    <location>
        <begin position="1751"/>
        <end position="1783"/>
    </location>
</feature>
<keyword evidence="11" id="KW-1185">Reference proteome</keyword>
<dbReference type="GO" id="GO:0005509">
    <property type="term" value="F:calcium ion binding"/>
    <property type="evidence" value="ECO:0007669"/>
    <property type="project" value="InterPro"/>
</dbReference>
<keyword evidence="3" id="KW-0677">Repeat</keyword>
<feature type="domain" description="EGF-like" evidence="9">
    <location>
        <begin position="1624"/>
        <end position="1655"/>
    </location>
</feature>
<dbReference type="FunFam" id="2.10.25.10:FF:000865">
    <property type="entry name" value="von Willebrand factor D and EGF domains"/>
    <property type="match status" value="1"/>
</dbReference>
<evidence type="ECO:0000256" key="2">
    <source>
        <dbReference type="ARBA" id="ARBA00022729"/>
    </source>
</evidence>
<dbReference type="InterPro" id="IPR058727">
    <property type="entry name" value="Helical_Vwde"/>
</dbReference>
<dbReference type="Pfam" id="PF26129">
    <property type="entry name" value="Vwde"/>
    <property type="match status" value="1"/>
</dbReference>
<feature type="domain" description="EGF-like" evidence="9">
    <location>
        <begin position="1591"/>
        <end position="1623"/>
    </location>
</feature>
<feature type="signal peptide" evidence="8">
    <location>
        <begin position="1"/>
        <end position="24"/>
    </location>
</feature>
<feature type="disulfide bond" evidence="7">
    <location>
        <begin position="1262"/>
        <end position="1271"/>
    </location>
</feature>
<evidence type="ECO:0000259" key="9">
    <source>
        <dbReference type="PROSITE" id="PS50026"/>
    </source>
</evidence>
<dbReference type="InterPro" id="IPR001881">
    <property type="entry name" value="EGF-like_Ca-bd_dom"/>
</dbReference>
<dbReference type="PROSITE" id="PS51233">
    <property type="entry name" value="VWFD"/>
    <property type="match status" value="1"/>
</dbReference>
<dbReference type="FunFam" id="2.10.25.10:FF:000595">
    <property type="entry name" value="von Willebrand factor D and EGF domain-containing protein"/>
    <property type="match status" value="1"/>
</dbReference>
<evidence type="ECO:0000256" key="1">
    <source>
        <dbReference type="ARBA" id="ARBA00022536"/>
    </source>
</evidence>
<dbReference type="GO" id="GO:0005576">
    <property type="term" value="C:extracellular region"/>
    <property type="evidence" value="ECO:0007669"/>
    <property type="project" value="TreeGrafter"/>
</dbReference>
<dbReference type="InterPro" id="IPR018097">
    <property type="entry name" value="EGF_Ca-bd_CS"/>
</dbReference>
<organism evidence="11 12">
    <name type="scientific">Geotrypetes seraphini</name>
    <name type="common">Gaboon caecilian</name>
    <name type="synonym">Caecilia seraphini</name>
    <dbReference type="NCBI Taxonomy" id="260995"/>
    <lineage>
        <taxon>Eukaryota</taxon>
        <taxon>Metazoa</taxon>
        <taxon>Chordata</taxon>
        <taxon>Craniata</taxon>
        <taxon>Vertebrata</taxon>
        <taxon>Euteleostomi</taxon>
        <taxon>Amphibia</taxon>
        <taxon>Gymnophiona</taxon>
        <taxon>Geotrypetes</taxon>
    </lineage>
</organism>
<dbReference type="PROSITE" id="PS01187">
    <property type="entry name" value="EGF_CA"/>
    <property type="match status" value="1"/>
</dbReference>
<dbReference type="PROSITE" id="PS00022">
    <property type="entry name" value="EGF_1"/>
    <property type="match status" value="6"/>
</dbReference>
<dbReference type="OrthoDB" id="382013at2759"/>
<dbReference type="PROSITE" id="PS50026">
    <property type="entry name" value="EGF_3"/>
    <property type="match status" value="6"/>
</dbReference>
<dbReference type="InterPro" id="IPR000152">
    <property type="entry name" value="EGF-type_Asp/Asn_hydroxyl_site"/>
</dbReference>
<keyword evidence="4" id="KW-0175">Coiled coil</keyword>
<evidence type="ECO:0000256" key="7">
    <source>
        <dbReference type="PROSITE-ProRule" id="PRU00076"/>
    </source>
</evidence>
<proteinExistence type="predicted"/>
<feature type="disulfide bond" evidence="7">
    <location>
        <begin position="1773"/>
        <end position="1782"/>
    </location>
</feature>
<name>A0A6P8PSM5_GEOSA</name>
<feature type="disulfide bond" evidence="7">
    <location>
        <begin position="1613"/>
        <end position="1622"/>
    </location>
</feature>
<dbReference type="InterPro" id="IPR057885">
    <property type="entry name" value="Ig_VWDE"/>
</dbReference>
<reference evidence="12" key="1">
    <citation type="submission" date="2025-08" db="UniProtKB">
        <authorList>
            <consortium name="RefSeq"/>
        </authorList>
    </citation>
    <scope>IDENTIFICATION</scope>
</reference>
<dbReference type="FunFam" id="2.10.25.10:FF:000499">
    <property type="entry name" value="Predicted protein"/>
    <property type="match status" value="1"/>
</dbReference>
<dbReference type="RefSeq" id="XP_033786894.1">
    <property type="nucleotide sequence ID" value="XM_033931003.1"/>
</dbReference>
<feature type="domain" description="EGF-like" evidence="9">
    <location>
        <begin position="1196"/>
        <end position="1235"/>
    </location>
</feature>
<feature type="domain" description="EGF-like" evidence="9">
    <location>
        <begin position="1237"/>
        <end position="1272"/>
    </location>
</feature>
<keyword evidence="5 7" id="KW-1015">Disulfide bond</keyword>
<feature type="disulfide bond" evidence="7">
    <location>
        <begin position="1691"/>
        <end position="1701"/>
    </location>
</feature>
<feature type="disulfide bond" evidence="7">
    <location>
        <begin position="1709"/>
        <end position="1718"/>
    </location>
</feature>
<comment type="caution">
    <text evidence="7">Lacks conserved residue(s) required for the propagation of feature annotation.</text>
</comment>
<dbReference type="GeneID" id="117354113"/>
<dbReference type="Pfam" id="PF25776">
    <property type="entry name" value="Ig_VWDE"/>
    <property type="match status" value="1"/>
</dbReference>
<dbReference type="SMART" id="SM00179">
    <property type="entry name" value="EGF_CA"/>
    <property type="match status" value="4"/>
</dbReference>
<feature type="domain" description="EGF-like" evidence="9">
    <location>
        <begin position="1687"/>
        <end position="1719"/>
    </location>
</feature>